<dbReference type="Pfam" id="PF13411">
    <property type="entry name" value="MerR_1"/>
    <property type="match status" value="1"/>
</dbReference>
<dbReference type="InterPro" id="IPR009061">
    <property type="entry name" value="DNA-bd_dom_put_sf"/>
</dbReference>
<dbReference type="InterPro" id="IPR047057">
    <property type="entry name" value="MerR_fam"/>
</dbReference>
<dbReference type="Proteomes" id="UP001195903">
    <property type="component" value="Unassembled WGS sequence"/>
</dbReference>
<dbReference type="InterPro" id="IPR000551">
    <property type="entry name" value="MerR-type_HTH_dom"/>
</dbReference>
<reference evidence="3 4" key="1">
    <citation type="submission" date="2021-05" db="EMBL/GenBank/DDBJ databases">
        <title>Shewanella sp. JM162201.</title>
        <authorList>
            <person name="Xu S."/>
            <person name="Li A."/>
        </authorList>
    </citation>
    <scope>NUCLEOTIDE SEQUENCE [LARGE SCALE GENOMIC DNA]</scope>
    <source>
        <strain evidence="3 4">JM162201</strain>
    </source>
</reference>
<dbReference type="PROSITE" id="PS00552">
    <property type="entry name" value="HTH_MERR_1"/>
    <property type="match status" value="1"/>
</dbReference>
<evidence type="ECO:0000313" key="4">
    <source>
        <dbReference type="Proteomes" id="UP001195903"/>
    </source>
</evidence>
<keyword evidence="4" id="KW-1185">Reference proteome</keyword>
<dbReference type="Gene3D" id="1.10.1660.10">
    <property type="match status" value="1"/>
</dbReference>
<gene>
    <name evidence="3" type="primary">zntR</name>
    <name evidence="3" type="ORF">KJI95_05790</name>
</gene>
<dbReference type="PRINTS" id="PR00040">
    <property type="entry name" value="HTHMERR"/>
</dbReference>
<dbReference type="CDD" id="cd04770">
    <property type="entry name" value="HTH_HMRTR"/>
    <property type="match status" value="1"/>
</dbReference>
<dbReference type="NCBIfam" id="NF007069">
    <property type="entry name" value="PRK09514.1"/>
    <property type="match status" value="1"/>
</dbReference>
<dbReference type="SUPFAM" id="SSF46955">
    <property type="entry name" value="Putative DNA-binding domain"/>
    <property type="match status" value="1"/>
</dbReference>
<feature type="domain" description="HTH merR-type" evidence="2">
    <location>
        <begin position="1"/>
        <end position="70"/>
    </location>
</feature>
<evidence type="ECO:0000313" key="3">
    <source>
        <dbReference type="EMBL" id="MBT1444033.1"/>
    </source>
</evidence>
<proteinExistence type="predicted"/>
<accession>A0ABS5V0N2</accession>
<dbReference type="RefSeq" id="WP_214506247.1">
    <property type="nucleotide sequence ID" value="NZ_JAHEPS010000002.1"/>
</dbReference>
<dbReference type="PANTHER" id="PTHR30204">
    <property type="entry name" value="REDOX-CYCLING DRUG-SENSING TRANSCRIPTIONAL ACTIVATOR SOXR"/>
    <property type="match status" value="1"/>
</dbReference>
<comment type="caution">
    <text evidence="3">The sequence shown here is derived from an EMBL/GenBank/DDBJ whole genome shotgun (WGS) entry which is preliminary data.</text>
</comment>
<dbReference type="InterPro" id="IPR011788">
    <property type="entry name" value="ZntR"/>
</dbReference>
<dbReference type="SMART" id="SM00422">
    <property type="entry name" value="HTH_MERR"/>
    <property type="match status" value="1"/>
</dbReference>
<sequence>MYRIGELASLCEVKPDTLRFYEKHGLLAPSSRSESGYRVYSDADLSRLKFILRAKAVGFSLNEITELLSIELNKAEWACADVKGMVDDKLEQVSAKIAELLVFQDSLKRLSDACCGGPESAEHCSILEALETNRQVQAEHHAGFTPVADNKNLKASLAISAANKGKSSCC</sequence>
<keyword evidence="1" id="KW-0238">DNA-binding</keyword>
<organism evidence="3 4">
    <name type="scientific">Shewanella jiangmenensis</name>
    <dbReference type="NCBI Taxonomy" id="2837387"/>
    <lineage>
        <taxon>Bacteria</taxon>
        <taxon>Pseudomonadati</taxon>
        <taxon>Pseudomonadota</taxon>
        <taxon>Gammaproteobacteria</taxon>
        <taxon>Alteromonadales</taxon>
        <taxon>Shewanellaceae</taxon>
        <taxon>Shewanella</taxon>
    </lineage>
</organism>
<dbReference type="NCBIfam" id="TIGR02043">
    <property type="entry name" value="ZntR"/>
    <property type="match status" value="1"/>
</dbReference>
<evidence type="ECO:0000259" key="2">
    <source>
        <dbReference type="PROSITE" id="PS50937"/>
    </source>
</evidence>
<protein>
    <submittedName>
        <fullName evidence="3">Zn(2+)-responsive transcriptional regulator</fullName>
    </submittedName>
</protein>
<name>A0ABS5V0N2_9GAMM</name>
<dbReference type="PROSITE" id="PS50937">
    <property type="entry name" value="HTH_MERR_2"/>
    <property type="match status" value="1"/>
</dbReference>
<dbReference type="EMBL" id="JAHEPS010000002">
    <property type="protein sequence ID" value="MBT1444033.1"/>
    <property type="molecule type" value="Genomic_DNA"/>
</dbReference>
<dbReference type="PANTHER" id="PTHR30204:SF92">
    <property type="entry name" value="HTH-TYPE TRANSCRIPTIONAL REGULATOR ZNTR"/>
    <property type="match status" value="1"/>
</dbReference>
<evidence type="ECO:0000256" key="1">
    <source>
        <dbReference type="ARBA" id="ARBA00023125"/>
    </source>
</evidence>